<proteinExistence type="predicted"/>
<evidence type="ECO:0000313" key="1">
    <source>
        <dbReference type="EMBL" id="XRI68491.1"/>
    </source>
</evidence>
<dbReference type="Proteomes" id="UP000470022">
    <property type="component" value="Chromosome"/>
</dbReference>
<reference evidence="1" key="1">
    <citation type="submission" date="2023-06" db="EMBL/GenBank/DDBJ databases">
        <title>Complete and circular genome of Acidithiobacillus ferrianus DSM 107098.</title>
        <authorList>
            <person name="Norris P.R."/>
            <person name="Falagan C."/>
            <person name="Moya-Beltran A."/>
            <person name="Castro M."/>
            <person name="Quatrini R."/>
            <person name="Johnson D.B."/>
        </authorList>
    </citation>
    <scope>NUCLEOTIDE SEQUENCE</scope>
    <source>
        <strain evidence="1">MG</strain>
    </source>
</reference>
<keyword evidence="2" id="KW-1185">Reference proteome</keyword>
<accession>A0ACD5H560</accession>
<evidence type="ECO:0000313" key="2">
    <source>
        <dbReference type="Proteomes" id="UP000470022"/>
    </source>
</evidence>
<gene>
    <name evidence="1" type="ORF">GL267_012135</name>
</gene>
<protein>
    <submittedName>
        <fullName evidence="1">TonB-dependent receptor</fullName>
    </submittedName>
</protein>
<sequence length="813" mass="89607">MNAKSEIMVNPKALSRIGLTTLLALTPTLMMTAQAETDTTSTDTSHASHKIHNAVKLKEIKKKYEKLLIGEKNIASAMSVITPTELKHASSSQSIYSILRLTPAVNEYQQNIGPGTPTITVRGVRMSQLAQTLDGIPMISLLHGGQGAYINNQDNNVGSLVSMGQIEGIHVYPGVAPPDRGGFATVGGTVSYTTKQPTNNFYTDIFSKVGSFSTDTYGFEINSGKIPDTDGLKVLSRLSKTQTAGYIQNTPARYIDFLFSAIKPYDYGLSKVSATVIYNQGNGYMLTETTPTAQLEKYGIFYNYPLSEASNFQDNKYLTAILGDQTYVNRHIVVSGKLFYIGKSNKFEGYTNPDYINSSYPYQVNFNSPYFSYGPIGPEYGNSNNITYNAAQVFGSYHAGEAAVIQQNSTRTIGFSPKMNIFLPHNTVTVGGLIAKEQTGDNNATYFYGTLNMPKINGYNALNYGNIEKRTVYSGYVQDKISLLNNMLHIEPGVTLTGVSTSNYVPSNYAATPPNPYTLSNYDKEVLPYFGISYDITPKYIAYASYGKGARFAPVQDYVLGSSGSTTVAPGPETVNAYEAGIRYVGKHLYLNFNGFLQNMHGMFSFYTDYLTNYSIYANIGEEQMKGLALSGKYQLTPALTVFGNLSYTDATYINSFSASDTPFEGQYGYVFAGNPLAAVPNWLGTLGVRYHRSGFNAQLYGTYTGPQPTTYDLPPTESQLVLRDATVPTDQWKLSPYFIMNLSASYKIPMHVDHLDYIEVGLNIDNLLDTHYYVHSARVYKQYSFTAIGQQYNSAYPGEPRFIELGVSGRFS</sequence>
<dbReference type="EMBL" id="CP127523">
    <property type="protein sequence ID" value="XRI68491.1"/>
    <property type="molecule type" value="Genomic_DNA"/>
</dbReference>
<organism evidence="1 2">
    <name type="scientific">Acidithiobacillus ferrianus</name>
    <dbReference type="NCBI Taxonomy" id="2678518"/>
    <lineage>
        <taxon>Bacteria</taxon>
        <taxon>Pseudomonadati</taxon>
        <taxon>Pseudomonadota</taxon>
        <taxon>Acidithiobacillia</taxon>
        <taxon>Acidithiobacillales</taxon>
        <taxon>Acidithiobacillaceae</taxon>
        <taxon>Acidithiobacillus</taxon>
    </lineage>
</organism>
<name>A0ACD5H560_9PROT</name>
<keyword evidence="1" id="KW-0675">Receptor</keyword>